<gene>
    <name evidence="1" type="ORF">CR62_14680</name>
</gene>
<dbReference type="EMBL" id="JGVP01000032">
    <property type="protein sequence ID" value="KFB87221.1"/>
    <property type="molecule type" value="Genomic_DNA"/>
</dbReference>
<protein>
    <submittedName>
        <fullName evidence="1">Uncharacterized protein</fullName>
    </submittedName>
</protein>
<organism evidence="1 2">
    <name type="scientific">Serratia grimesii</name>
    <dbReference type="NCBI Taxonomy" id="82995"/>
    <lineage>
        <taxon>Bacteria</taxon>
        <taxon>Pseudomonadati</taxon>
        <taxon>Pseudomonadota</taxon>
        <taxon>Gammaproteobacteria</taxon>
        <taxon>Enterobacterales</taxon>
        <taxon>Yersiniaceae</taxon>
        <taxon>Serratia</taxon>
    </lineage>
</organism>
<sequence length="61" mass="6458">MCGTNWCGSRCHSASSNRWACSWLSQAINTRLPERQRSAATAQATASWALSAPAGSACSIK</sequence>
<name>A0ABR4U6N2_9GAMM</name>
<keyword evidence="2" id="KW-1185">Reference proteome</keyword>
<reference evidence="1 2" key="1">
    <citation type="submission" date="2014-03" db="EMBL/GenBank/DDBJ databases">
        <title>Draft genome sequence of the Serratia grimesii strain a2.</title>
        <authorList>
            <person name="Toymentseva A."/>
            <person name="Kazakov S."/>
            <person name="Giliazeva A."/>
            <person name="Ismagilova R."/>
            <person name="Shah R."/>
            <person name="Sharipova M."/>
            <person name="Khaitlina S."/>
            <person name="Mardanova A."/>
        </authorList>
    </citation>
    <scope>NUCLEOTIDE SEQUENCE [LARGE SCALE GENOMIC DNA]</scope>
    <source>
        <strain evidence="1 2">A2</strain>
    </source>
</reference>
<accession>A0ABR4U6N2</accession>
<comment type="caution">
    <text evidence="1">The sequence shown here is derived from an EMBL/GenBank/DDBJ whole genome shotgun (WGS) entry which is preliminary data.</text>
</comment>
<proteinExistence type="predicted"/>
<evidence type="ECO:0000313" key="1">
    <source>
        <dbReference type="EMBL" id="KFB87221.1"/>
    </source>
</evidence>
<evidence type="ECO:0000313" key="2">
    <source>
        <dbReference type="Proteomes" id="UP000028721"/>
    </source>
</evidence>
<dbReference type="Proteomes" id="UP000028721">
    <property type="component" value="Unassembled WGS sequence"/>
</dbReference>